<comment type="caution">
    <text evidence="2">The sequence shown here is derived from an EMBL/GenBank/DDBJ whole genome shotgun (WGS) entry which is preliminary data.</text>
</comment>
<accession>A0A0J1BJJ9</accession>
<feature type="region of interest" description="Disordered" evidence="1">
    <location>
        <begin position="42"/>
        <end position="61"/>
    </location>
</feature>
<dbReference type="EMBL" id="LECT01000014">
    <property type="protein sequence ID" value="KLU06598.1"/>
    <property type="molecule type" value="Genomic_DNA"/>
</dbReference>
<dbReference type="AlphaFoldDB" id="A0A0J1BJJ9"/>
<evidence type="ECO:0000313" key="3">
    <source>
        <dbReference type="Proteomes" id="UP000036367"/>
    </source>
</evidence>
<evidence type="ECO:0000313" key="2">
    <source>
        <dbReference type="EMBL" id="KLU06598.1"/>
    </source>
</evidence>
<dbReference type="Proteomes" id="UP000036367">
    <property type="component" value="Unassembled WGS sequence"/>
</dbReference>
<protein>
    <submittedName>
        <fullName evidence="2">Uncharacterized protein</fullName>
    </submittedName>
</protein>
<evidence type="ECO:0000256" key="1">
    <source>
        <dbReference type="SAM" id="MobiDB-lite"/>
    </source>
</evidence>
<reference evidence="2" key="1">
    <citation type="submission" date="2015-05" db="EMBL/GenBank/DDBJ databases">
        <title>Permanent draft genome of Rhodopirellula islandicus K833.</title>
        <authorList>
            <person name="Kizina J."/>
            <person name="Richter M."/>
            <person name="Glockner F.O."/>
            <person name="Harder J."/>
        </authorList>
    </citation>
    <scope>NUCLEOTIDE SEQUENCE [LARGE SCALE GENOMIC DNA]</scope>
    <source>
        <strain evidence="2">K833</strain>
    </source>
</reference>
<proteinExistence type="predicted"/>
<keyword evidence="3" id="KW-1185">Reference proteome</keyword>
<sequence length="61" mass="6573">MAVDARQPQGRYDGLNHRRCLDGESPTIATLVHAFATKQWNSSGMTADDLPQDSLASQATA</sequence>
<organism evidence="2 3">
    <name type="scientific">Rhodopirellula islandica</name>
    <dbReference type="NCBI Taxonomy" id="595434"/>
    <lineage>
        <taxon>Bacteria</taxon>
        <taxon>Pseudomonadati</taxon>
        <taxon>Planctomycetota</taxon>
        <taxon>Planctomycetia</taxon>
        <taxon>Pirellulales</taxon>
        <taxon>Pirellulaceae</taxon>
        <taxon>Rhodopirellula</taxon>
    </lineage>
</organism>
<name>A0A0J1BJJ9_RHOIS</name>
<gene>
    <name evidence="2" type="ORF">RISK_001353</name>
</gene>